<feature type="domain" description="D-alanine--D-alanine ligase C-terminal" evidence="2">
    <location>
        <begin position="3"/>
        <end position="78"/>
    </location>
</feature>
<name>A0ABS4USF9_9ACTN</name>
<reference evidence="3 4" key="1">
    <citation type="submission" date="2021-03" db="EMBL/GenBank/DDBJ databases">
        <title>Sequencing the genomes of 1000 actinobacteria strains.</title>
        <authorList>
            <person name="Klenk H.-P."/>
        </authorList>
    </citation>
    <scope>NUCLEOTIDE SEQUENCE [LARGE SCALE GENOMIC DNA]</scope>
    <source>
        <strain evidence="3 4">DSM 18824</strain>
    </source>
</reference>
<evidence type="ECO:0000313" key="4">
    <source>
        <dbReference type="Proteomes" id="UP000755585"/>
    </source>
</evidence>
<keyword evidence="4" id="KW-1185">Reference proteome</keyword>
<proteinExistence type="predicted"/>
<dbReference type="Proteomes" id="UP000755585">
    <property type="component" value="Unassembled WGS sequence"/>
</dbReference>
<evidence type="ECO:0000313" key="3">
    <source>
        <dbReference type="EMBL" id="MBP2354556.1"/>
    </source>
</evidence>
<evidence type="ECO:0000256" key="1">
    <source>
        <dbReference type="SAM" id="MobiDB-lite"/>
    </source>
</evidence>
<accession>A0ABS4USF9</accession>
<protein>
    <recommendedName>
        <fullName evidence="2">D-alanine--D-alanine ligase C-terminal domain-containing protein</fullName>
    </recommendedName>
</protein>
<comment type="caution">
    <text evidence="3">The sequence shown here is derived from an EMBL/GenBank/DDBJ whole genome shotgun (WGS) entry which is preliminary data.</text>
</comment>
<gene>
    <name evidence="3" type="ORF">JOF29_005666</name>
</gene>
<dbReference type="RefSeq" id="WP_209697343.1">
    <property type="nucleotide sequence ID" value="NZ_BAAAVU010000031.1"/>
</dbReference>
<feature type="compositionally biased region" description="Basic and acidic residues" evidence="1">
    <location>
        <begin position="277"/>
        <end position="288"/>
    </location>
</feature>
<dbReference type="EMBL" id="JAGINT010000002">
    <property type="protein sequence ID" value="MBP2354556.1"/>
    <property type="molecule type" value="Genomic_DNA"/>
</dbReference>
<sequence length="288" mass="30842">MVGREIDLAVLEFPDGRIETAPALEIHPDPEQPFFNAAAKYDSGATRFVVPAPLDTGLAARLRRTAIEAFEVLLCAGLVVRRPLLGVPEAPSEHPTARRTASHNSPGQPPPAHHPPHRSCNPGWRAFSTGGVGLSGSAPERDRDRAYGVSPVLYLSNVHTNVPEKPPWGGSRPAPGGNPPQPGPRARELPGAGSFGKLDELGSIQWLCEAEHPDGTPIMHEFTRAKGRFMDTVYVKTSERSTRKFPLILTTGADPVAVQRRSADAAYGERGVASGGRAEDLSARRRGA</sequence>
<dbReference type="Gene3D" id="3.30.470.20">
    <property type="entry name" value="ATP-grasp fold, B domain"/>
    <property type="match status" value="1"/>
</dbReference>
<evidence type="ECO:0000259" key="2">
    <source>
        <dbReference type="Pfam" id="PF07478"/>
    </source>
</evidence>
<feature type="region of interest" description="Disordered" evidence="1">
    <location>
        <begin position="263"/>
        <end position="288"/>
    </location>
</feature>
<dbReference type="InterPro" id="IPR011095">
    <property type="entry name" value="Dala_Dala_lig_C"/>
</dbReference>
<organism evidence="3 4">
    <name type="scientific">Kribbella aluminosa</name>
    <dbReference type="NCBI Taxonomy" id="416017"/>
    <lineage>
        <taxon>Bacteria</taxon>
        <taxon>Bacillati</taxon>
        <taxon>Actinomycetota</taxon>
        <taxon>Actinomycetes</taxon>
        <taxon>Propionibacteriales</taxon>
        <taxon>Kribbellaceae</taxon>
        <taxon>Kribbella</taxon>
    </lineage>
</organism>
<feature type="region of interest" description="Disordered" evidence="1">
    <location>
        <begin position="87"/>
        <end position="126"/>
    </location>
</feature>
<dbReference type="Pfam" id="PF07478">
    <property type="entry name" value="Dala_Dala_lig_C"/>
    <property type="match status" value="1"/>
</dbReference>
<feature type="region of interest" description="Disordered" evidence="1">
    <location>
        <begin position="163"/>
        <end position="195"/>
    </location>
</feature>